<feature type="transmembrane region" description="Helical" evidence="1">
    <location>
        <begin position="6"/>
        <end position="26"/>
    </location>
</feature>
<dbReference type="EMBL" id="FPAA01000004">
    <property type="protein sequence ID" value="SFS60496.1"/>
    <property type="molecule type" value="Genomic_DNA"/>
</dbReference>
<feature type="transmembrane region" description="Helical" evidence="1">
    <location>
        <begin position="38"/>
        <end position="57"/>
    </location>
</feature>
<organism evidence="2 3">
    <name type="scientific">Marininema halotolerans</name>
    <dbReference type="NCBI Taxonomy" id="1155944"/>
    <lineage>
        <taxon>Bacteria</taxon>
        <taxon>Bacillati</taxon>
        <taxon>Bacillota</taxon>
        <taxon>Bacilli</taxon>
        <taxon>Bacillales</taxon>
        <taxon>Thermoactinomycetaceae</taxon>
        <taxon>Marininema</taxon>
    </lineage>
</organism>
<dbReference type="AlphaFoldDB" id="A0A1I6R740"/>
<proteinExistence type="predicted"/>
<evidence type="ECO:0000313" key="2">
    <source>
        <dbReference type="EMBL" id="SFS60496.1"/>
    </source>
</evidence>
<keyword evidence="1" id="KW-0812">Transmembrane</keyword>
<name>A0A1I6R740_9BACL</name>
<reference evidence="3" key="1">
    <citation type="submission" date="2016-10" db="EMBL/GenBank/DDBJ databases">
        <authorList>
            <person name="Varghese N."/>
            <person name="Submissions S."/>
        </authorList>
    </citation>
    <scope>NUCLEOTIDE SEQUENCE [LARGE SCALE GENOMIC DNA]</scope>
    <source>
        <strain evidence="3">DSM 45789</strain>
    </source>
</reference>
<keyword evidence="1" id="KW-0472">Membrane</keyword>
<dbReference type="RefSeq" id="WP_091835933.1">
    <property type="nucleotide sequence ID" value="NZ_FPAA01000004.1"/>
</dbReference>
<gene>
    <name evidence="2" type="ORF">SAMN05444972_104204</name>
</gene>
<protein>
    <submittedName>
        <fullName evidence="2">Uncharacterized protein</fullName>
    </submittedName>
</protein>
<keyword evidence="3" id="KW-1185">Reference proteome</keyword>
<evidence type="ECO:0000313" key="3">
    <source>
        <dbReference type="Proteomes" id="UP000198660"/>
    </source>
</evidence>
<evidence type="ECO:0000256" key="1">
    <source>
        <dbReference type="SAM" id="Phobius"/>
    </source>
</evidence>
<accession>A0A1I6R740</accession>
<sequence>MWEFWKAYWLVIMPLFFVGVSIYQASKKTDKKTLIKKVSIYVGVAIPVLVLITYILYNYS</sequence>
<dbReference type="Proteomes" id="UP000198660">
    <property type="component" value="Unassembled WGS sequence"/>
</dbReference>
<keyword evidence="1" id="KW-1133">Transmembrane helix</keyword>